<dbReference type="CDD" id="cd01127">
    <property type="entry name" value="TrwB_TraG_TraD_VirD4"/>
    <property type="match status" value="1"/>
</dbReference>
<evidence type="ECO:0000256" key="2">
    <source>
        <dbReference type="ARBA" id="ARBA00022741"/>
    </source>
</evidence>
<evidence type="ECO:0000259" key="6">
    <source>
        <dbReference type="Pfam" id="PF03135"/>
    </source>
</evidence>
<dbReference type="RefSeq" id="WP_072285701.1">
    <property type="nucleotide sequence ID" value="NZ_CP015455.1"/>
</dbReference>
<evidence type="ECO:0000256" key="3">
    <source>
        <dbReference type="ARBA" id="ARBA00022840"/>
    </source>
</evidence>
<gene>
    <name evidence="8" type="ORF">A7E75_01735</name>
</gene>
<evidence type="ECO:0000256" key="5">
    <source>
        <dbReference type="SAM" id="Coils"/>
    </source>
</evidence>
<evidence type="ECO:0000313" key="9">
    <source>
        <dbReference type="Proteomes" id="UP000182264"/>
    </source>
</evidence>
<dbReference type="Pfam" id="PF03135">
    <property type="entry name" value="CagE_TrbE_VirB"/>
    <property type="match status" value="1"/>
</dbReference>
<keyword evidence="9" id="KW-1185">Reference proteome</keyword>
<feature type="domain" description="TraG P-loop" evidence="7">
    <location>
        <begin position="604"/>
        <end position="734"/>
    </location>
</feature>
<reference evidence="8 9" key="1">
    <citation type="journal article" date="2017" name="Genome Announc.">
        <title>Complete Genome Sequences of Two Acetylene-Fermenting Pelobacter acetylenicus Strains.</title>
        <authorList>
            <person name="Sutton J.M."/>
            <person name="Baesman S.M."/>
            <person name="Fierst J.L."/>
            <person name="Poret-Peterson A.T."/>
            <person name="Oremland R.S."/>
            <person name="Dunlap D.S."/>
            <person name="Akob D.M."/>
        </authorList>
    </citation>
    <scope>NUCLEOTIDE SEQUENCE [LARGE SCALE GENOMIC DNA]</scope>
    <source>
        <strain evidence="8 9">DSM 3247</strain>
    </source>
</reference>
<dbReference type="Pfam" id="PF19044">
    <property type="entry name" value="P-loop_TraG"/>
    <property type="match status" value="1"/>
</dbReference>
<organism evidence="8 9">
    <name type="scientific">Syntrophotalea acetylenica</name>
    <name type="common">Pelobacter acetylenicus</name>
    <dbReference type="NCBI Taxonomy" id="29542"/>
    <lineage>
        <taxon>Bacteria</taxon>
        <taxon>Pseudomonadati</taxon>
        <taxon>Thermodesulfobacteriota</taxon>
        <taxon>Desulfuromonadia</taxon>
        <taxon>Desulfuromonadales</taxon>
        <taxon>Syntrophotaleaceae</taxon>
        <taxon>Syntrophotalea</taxon>
    </lineage>
</organism>
<keyword evidence="4" id="KW-0843">Virulence</keyword>
<dbReference type="KEGG" id="pace:A6070_10350"/>
<dbReference type="Gene3D" id="3.40.50.300">
    <property type="entry name" value="P-loop containing nucleotide triphosphate hydrolases"/>
    <property type="match status" value="1"/>
</dbReference>
<proteinExistence type="inferred from homology"/>
<protein>
    <submittedName>
        <fullName evidence="8">Type IV secretion protein</fullName>
    </submittedName>
</protein>
<keyword evidence="5" id="KW-0175">Coiled coil</keyword>
<dbReference type="OrthoDB" id="9816422at2"/>
<dbReference type="EMBL" id="CP015518">
    <property type="protein sequence ID" value="APG23887.1"/>
    <property type="molecule type" value="Genomic_DNA"/>
</dbReference>
<evidence type="ECO:0000256" key="4">
    <source>
        <dbReference type="ARBA" id="ARBA00023026"/>
    </source>
</evidence>
<dbReference type="InterPro" id="IPR043964">
    <property type="entry name" value="P-loop_TraG"/>
</dbReference>
<accession>A0A1L3GDA0</accession>
<dbReference type="InterPro" id="IPR004346">
    <property type="entry name" value="CagE_TrbE_VirB"/>
</dbReference>
<sequence>MTRQQAKTQGVWQRENPVADFIPYSVQVNESTVKTTGGHYLQVIKLSGVAHEAADPENVILWKNQINILLRNISSPRVCLWSNTIRREENTYPDGKHSGLLDRALDEKYRKHLAEKKMMVNELYLTVIYRPEASGPFRIFSRLEINPEVLKQQQDEAIEKLNELVSVVVGSLAAYGPRILGTYVRLGRLHSETLEFLDYLANGDWIPRALPRQKISDCLARNRPFFGSDALELRGVVESKVGAILGISEYPEGTEPGLLNALLSAPFPLILTQSFQFLSKPVAIELLLRQQRRLQTAGDLAVSQVEEIDDALDDLASGRIVYGEHHLSLAVFAENLRQLRANLAAARAEMADCSIVVAREDWALGAAYWAQLPGNFRYRPRPAPISSRNFAGFSSFHNYPTGRPTGNQWGPAVAMFRTSSGAPYYFNFHEPLDNAKAKMKAVAERELGADSLQEEREEQKALGNTLIIGPSGSGKTVVQGFLMSQARKFRPTQVVFDKDRGLEIFVRASGGIYSPLKTGEPTGFNPFNLATTEASMLFLNHLVKKICGGGFSNRQEKEIDNAIRGVMGLPEHLRRLGRCLDFLDPVDPEGPHARLSKWCGEGSLAWVLDNPEDRLDFQNNTIFGFDVTEFLDHDEIRTPIIMYLFYRIEQLIDGRRFMAFLDEFWKLLLDEYFEDFAQNKQKVIRKQNGIMVYGTQSAKDVLESPIAHTLIEQCATMIFMPNPKADRKDYMDGFHLSEREFQLIKEDMAPGSRRFLIKQGQSSVVAELKLQGFDDELAVISGTTDNVQMVARIIENHGEDPAVWLPIFHKQRRLAK</sequence>
<feature type="coiled-coil region" evidence="5">
    <location>
        <begin position="329"/>
        <end position="356"/>
    </location>
</feature>
<evidence type="ECO:0000313" key="8">
    <source>
        <dbReference type="EMBL" id="APG23887.1"/>
    </source>
</evidence>
<dbReference type="PANTHER" id="PTHR30121:SF12">
    <property type="entry name" value="TYPE IV SECRETION SYSTEM PROTEIN CAGE"/>
    <property type="match status" value="1"/>
</dbReference>
<dbReference type="AlphaFoldDB" id="A0A1L3GDA0"/>
<evidence type="ECO:0000256" key="1">
    <source>
        <dbReference type="ARBA" id="ARBA00006512"/>
    </source>
</evidence>
<name>A0A1L3GDA0_SYNAC</name>
<dbReference type="InterPro" id="IPR051162">
    <property type="entry name" value="T4SS_component"/>
</dbReference>
<keyword evidence="2" id="KW-0547">Nucleotide-binding</keyword>
<feature type="domain" description="CagE TrbE VirB component of type IV transporter system central" evidence="6">
    <location>
        <begin position="179"/>
        <end position="381"/>
    </location>
</feature>
<dbReference type="InterPro" id="IPR018145">
    <property type="entry name" value="CagE_TrbE_VirB_cntrl_dom"/>
</dbReference>
<dbReference type="GO" id="GO:0005524">
    <property type="term" value="F:ATP binding"/>
    <property type="evidence" value="ECO:0007669"/>
    <property type="project" value="UniProtKB-KW"/>
</dbReference>
<dbReference type="Proteomes" id="UP000182264">
    <property type="component" value="Chromosome"/>
</dbReference>
<evidence type="ECO:0000259" key="7">
    <source>
        <dbReference type="Pfam" id="PF19044"/>
    </source>
</evidence>
<dbReference type="SUPFAM" id="SSF52540">
    <property type="entry name" value="P-loop containing nucleoside triphosphate hydrolases"/>
    <property type="match status" value="1"/>
</dbReference>
<dbReference type="NCBIfam" id="TIGR00929">
    <property type="entry name" value="VirB4_CagE"/>
    <property type="match status" value="1"/>
</dbReference>
<keyword evidence="3" id="KW-0067">ATP-binding</keyword>
<dbReference type="PANTHER" id="PTHR30121">
    <property type="entry name" value="UNCHARACTERIZED PROTEIN YJGR-RELATED"/>
    <property type="match status" value="1"/>
</dbReference>
<dbReference type="InterPro" id="IPR027417">
    <property type="entry name" value="P-loop_NTPase"/>
</dbReference>
<comment type="similarity">
    <text evidence="1">Belongs to the TrbE/VirB4 family.</text>
</comment>
<dbReference type="STRING" id="29542.A6070_10350"/>